<dbReference type="Proteomes" id="UP001443914">
    <property type="component" value="Unassembled WGS sequence"/>
</dbReference>
<organism evidence="2 3">
    <name type="scientific">Saponaria officinalis</name>
    <name type="common">Common soapwort</name>
    <name type="synonym">Lychnis saponaria</name>
    <dbReference type="NCBI Taxonomy" id="3572"/>
    <lineage>
        <taxon>Eukaryota</taxon>
        <taxon>Viridiplantae</taxon>
        <taxon>Streptophyta</taxon>
        <taxon>Embryophyta</taxon>
        <taxon>Tracheophyta</taxon>
        <taxon>Spermatophyta</taxon>
        <taxon>Magnoliopsida</taxon>
        <taxon>eudicotyledons</taxon>
        <taxon>Gunneridae</taxon>
        <taxon>Pentapetalae</taxon>
        <taxon>Caryophyllales</taxon>
        <taxon>Caryophyllaceae</taxon>
        <taxon>Caryophylleae</taxon>
        <taxon>Saponaria</taxon>
    </lineage>
</organism>
<feature type="transmembrane region" description="Helical" evidence="1">
    <location>
        <begin position="334"/>
        <end position="356"/>
    </location>
</feature>
<dbReference type="Pfam" id="PF03140">
    <property type="entry name" value="DUF247"/>
    <property type="match status" value="1"/>
</dbReference>
<keyword evidence="1" id="KW-1133">Transmembrane helix</keyword>
<comment type="caution">
    <text evidence="2">The sequence shown here is derived from an EMBL/GenBank/DDBJ whole genome shotgun (WGS) entry which is preliminary data.</text>
</comment>
<proteinExistence type="predicted"/>
<sequence>MADNEFAASLRAKFGNMPSLLLQPSIYKATNHIQEVNEKCYRPSFISIGPLYYGLASLEPIHTQKVYLMIVRGLEGHVRDCYTERFTLRSNEFNEMILVDSAFLVFLFMRGAYICWGLEFTRDLFLLENQVPFFVLEHLFKKAFGAAYPDISFRDLAVGFVENAELSVVRRHHISATTIERIKYATHIAHLQEVGPTMYTIPPTVSSLRAAGVRFVASESTNLLDITFSKGSLYRSMILFEQSHEPIRRISYIVDYMTLFEKLVRTTKDVQILVQCGIIDNWIGSEDEVAKLFNNITKHLVFSNKLYYSDVCQDLHAYANTRWNRWKAILKRDYFAHPWATISVIYAFMLFFLTFLQTIGTFTNN</sequence>
<keyword evidence="1" id="KW-0472">Membrane</keyword>
<accession>A0AAW1HYA6</accession>
<gene>
    <name evidence="2" type="ORF">RND81_10G044800</name>
</gene>
<dbReference type="InterPro" id="IPR004158">
    <property type="entry name" value="DUF247_pln"/>
</dbReference>
<dbReference type="PANTHER" id="PTHR31170:SF25">
    <property type="entry name" value="BNAA09G04570D PROTEIN"/>
    <property type="match status" value="1"/>
</dbReference>
<dbReference type="AlphaFoldDB" id="A0AAW1HYA6"/>
<keyword evidence="3" id="KW-1185">Reference proteome</keyword>
<dbReference type="EMBL" id="JBDFQZ010000010">
    <property type="protein sequence ID" value="KAK9682022.1"/>
    <property type="molecule type" value="Genomic_DNA"/>
</dbReference>
<evidence type="ECO:0000313" key="2">
    <source>
        <dbReference type="EMBL" id="KAK9682022.1"/>
    </source>
</evidence>
<evidence type="ECO:0000313" key="3">
    <source>
        <dbReference type="Proteomes" id="UP001443914"/>
    </source>
</evidence>
<name>A0AAW1HYA6_SAPOF</name>
<dbReference type="PANTHER" id="PTHR31170">
    <property type="entry name" value="BNAC04G53230D PROTEIN"/>
    <property type="match status" value="1"/>
</dbReference>
<evidence type="ECO:0000256" key="1">
    <source>
        <dbReference type="SAM" id="Phobius"/>
    </source>
</evidence>
<reference evidence="2" key="1">
    <citation type="submission" date="2024-03" db="EMBL/GenBank/DDBJ databases">
        <title>WGS assembly of Saponaria officinalis var. Norfolk2.</title>
        <authorList>
            <person name="Jenkins J."/>
            <person name="Shu S."/>
            <person name="Grimwood J."/>
            <person name="Barry K."/>
            <person name="Goodstein D."/>
            <person name="Schmutz J."/>
            <person name="Leebens-Mack J."/>
            <person name="Osbourn A."/>
        </authorList>
    </citation>
    <scope>NUCLEOTIDE SEQUENCE [LARGE SCALE GENOMIC DNA]</scope>
    <source>
        <strain evidence="2">JIC</strain>
    </source>
</reference>
<keyword evidence="1" id="KW-0812">Transmembrane</keyword>
<protein>
    <submittedName>
        <fullName evidence="2">Uncharacterized protein</fullName>
    </submittedName>
</protein>